<dbReference type="GeneTree" id="ENSGT00940000159144"/>
<dbReference type="Pfam" id="PF01166">
    <property type="entry name" value="TSC22"/>
    <property type="match status" value="1"/>
</dbReference>
<dbReference type="AlphaFoldDB" id="A0AAQ4QU24"/>
<evidence type="ECO:0000313" key="5">
    <source>
        <dbReference type="Proteomes" id="UP000007635"/>
    </source>
</evidence>
<dbReference type="Ensembl" id="ENSGACT00000065971.1">
    <property type="protein sequence ID" value="ENSGACP00000054390.1"/>
    <property type="gene ID" value="ENSGACG00000029491.1"/>
</dbReference>
<evidence type="ECO:0000256" key="3">
    <source>
        <dbReference type="SAM" id="MobiDB-lite"/>
    </source>
</evidence>
<name>A0AAQ4QU24_GASAC</name>
<dbReference type="Proteomes" id="UP000007635">
    <property type="component" value="Chromosome VII"/>
</dbReference>
<sequence>MSFDPPPTHPSSATIGRRLCRPVCLQAVSLSTKLPPRWSISSPFDPCSNTSSLQSGPSHLQPAGGRKRRPPSTPPLPLRTLQLVAKQPETTVVLRDRMKPKGQVSGVRESWPGAGPMTFEPKSKKSQRMPAPPALAGPIAEALSKDSIQPHPHVNVAALFPAALHPHCSGSSLIAIDNKIEAAMDLVKSHLMLAVREEVELLREQIRELQEKNQQLERENQILRTLTHNLHSTHNP</sequence>
<proteinExistence type="inferred from homology"/>
<reference evidence="4" key="3">
    <citation type="submission" date="2025-09" db="UniProtKB">
        <authorList>
            <consortium name="Ensembl"/>
        </authorList>
    </citation>
    <scope>IDENTIFICATION</scope>
</reference>
<keyword evidence="5" id="KW-1185">Reference proteome</keyword>
<feature type="coiled-coil region" evidence="2">
    <location>
        <begin position="192"/>
        <end position="229"/>
    </location>
</feature>
<dbReference type="GO" id="GO:0006357">
    <property type="term" value="P:regulation of transcription by RNA polymerase II"/>
    <property type="evidence" value="ECO:0007669"/>
    <property type="project" value="InterPro"/>
</dbReference>
<accession>A0AAQ4QU24</accession>
<dbReference type="PROSITE" id="PS01289">
    <property type="entry name" value="TSC22"/>
    <property type="match status" value="1"/>
</dbReference>
<dbReference type="PANTHER" id="PTHR12348">
    <property type="entry name" value="TSC22"/>
    <property type="match status" value="1"/>
</dbReference>
<dbReference type="PANTHER" id="PTHR12348:SF26">
    <property type="entry name" value="PROTEIN TSCT-1"/>
    <property type="match status" value="1"/>
</dbReference>
<dbReference type="InterPro" id="IPR000580">
    <property type="entry name" value="TSC22/Bun"/>
</dbReference>
<dbReference type="SUPFAM" id="SSF58026">
    <property type="entry name" value="Delta-sleep-inducing peptide immunoreactive peptide"/>
    <property type="match status" value="1"/>
</dbReference>
<dbReference type="Gene3D" id="1.20.5.490">
    <property type="entry name" value="Single helix bin"/>
    <property type="match status" value="1"/>
</dbReference>
<organism evidence="4 5">
    <name type="scientific">Gasterosteus aculeatus aculeatus</name>
    <name type="common">three-spined stickleback</name>
    <dbReference type="NCBI Taxonomy" id="481459"/>
    <lineage>
        <taxon>Eukaryota</taxon>
        <taxon>Metazoa</taxon>
        <taxon>Chordata</taxon>
        <taxon>Craniata</taxon>
        <taxon>Vertebrata</taxon>
        <taxon>Euteleostomi</taxon>
        <taxon>Actinopterygii</taxon>
        <taxon>Neopterygii</taxon>
        <taxon>Teleostei</taxon>
        <taxon>Neoteleostei</taxon>
        <taxon>Acanthomorphata</taxon>
        <taxon>Eupercaria</taxon>
        <taxon>Perciformes</taxon>
        <taxon>Cottioidei</taxon>
        <taxon>Gasterosteales</taxon>
        <taxon>Gasterosteidae</taxon>
        <taxon>Gasterosteus</taxon>
    </lineage>
</organism>
<feature type="region of interest" description="Disordered" evidence="3">
    <location>
        <begin position="100"/>
        <end position="133"/>
    </location>
</feature>
<evidence type="ECO:0000256" key="2">
    <source>
        <dbReference type="SAM" id="Coils"/>
    </source>
</evidence>
<reference evidence="4" key="2">
    <citation type="submission" date="2025-08" db="UniProtKB">
        <authorList>
            <consortium name="Ensembl"/>
        </authorList>
    </citation>
    <scope>IDENTIFICATION</scope>
</reference>
<comment type="similarity">
    <text evidence="1">Belongs to the TSC-22/Dip/Bun family.</text>
</comment>
<feature type="compositionally biased region" description="Polar residues" evidence="3">
    <location>
        <begin position="45"/>
        <end position="58"/>
    </location>
</feature>
<protein>
    <submittedName>
        <fullName evidence="4">Uncharacterized protein</fullName>
    </submittedName>
</protein>
<reference evidence="4 5" key="1">
    <citation type="journal article" date="2021" name="G3 (Bethesda)">
        <title>Improved contiguity of the threespine stickleback genome using long-read sequencing.</title>
        <authorList>
            <person name="Nath S."/>
            <person name="Shaw D.E."/>
            <person name="White M.A."/>
        </authorList>
    </citation>
    <scope>NUCLEOTIDE SEQUENCE [LARGE SCALE GENOMIC DNA]</scope>
    <source>
        <strain evidence="4 5">Lake Benthic</strain>
    </source>
</reference>
<feature type="region of interest" description="Disordered" evidence="3">
    <location>
        <begin position="45"/>
        <end position="77"/>
    </location>
</feature>
<dbReference type="CDD" id="cd21936">
    <property type="entry name" value="ZIP_TSC22D"/>
    <property type="match status" value="1"/>
</dbReference>
<evidence type="ECO:0000313" key="4">
    <source>
        <dbReference type="Ensembl" id="ENSGACP00000054390.1"/>
    </source>
</evidence>
<evidence type="ECO:0000256" key="1">
    <source>
        <dbReference type="ARBA" id="ARBA00007908"/>
    </source>
</evidence>
<dbReference type="InterPro" id="IPR047862">
    <property type="entry name" value="TSC22/BUN_CS"/>
</dbReference>
<keyword evidence="2" id="KW-0175">Coiled coil</keyword>